<sequence>MTKDKTLKKNLWFFPLGTVGRDMLYQLFTNYILLYVLFTRQLTPTQLMAITVIMVLARVFDALNDPLMGNIIERTRTVWGKYKPWLSIGIITTSIVVYLAFSVRLQGWAFVVFFGVIYFLYSITYTMHDIAYWGMVPSLGSDSHSRDQFTSRATLFAGVGSTIAGMLIPMLTTGSMTLGGNAQAAYSYVALLFAILGPIFLAFTILGVKEDRSYMNEVVPKVSFKKIINTILKNDQLIWVSIIFLIQQIGLNLILGGLGSTYIYFAFGYEGGLYSLFSTIGVLATAFLMVFYPAISKAIKRKKLMAYMLIMSLVFYVILLLSGIFMPNSTLKFWVITISYMFTNLGQYAYYLIMMISIINTVEYNEYKNGNRDEAIIASLRPFLTKLSSAIVVMLTSLSYIIFGITDVTNKISSFEQQTNLGIITEAEKLSSIKDVLAGITSFQTLGLLCVMCILPAILMTLSYTLYKNHYKLDEDEYNRIVKELERRKK</sequence>
<dbReference type="EMBL" id="VUNN01000007">
    <property type="protein sequence ID" value="MSU06187.1"/>
    <property type="molecule type" value="Genomic_DNA"/>
</dbReference>
<proteinExistence type="inferred from homology"/>
<evidence type="ECO:0008006" key="5">
    <source>
        <dbReference type="Google" id="ProtNLM"/>
    </source>
</evidence>
<dbReference type="RefSeq" id="WP_154425162.1">
    <property type="nucleotide sequence ID" value="NZ_VUNN01000007.1"/>
</dbReference>
<keyword evidence="2" id="KW-1133">Transmembrane helix</keyword>
<dbReference type="InterPro" id="IPR036259">
    <property type="entry name" value="MFS_trans_sf"/>
</dbReference>
<dbReference type="GO" id="GO:0005886">
    <property type="term" value="C:plasma membrane"/>
    <property type="evidence" value="ECO:0007669"/>
    <property type="project" value="TreeGrafter"/>
</dbReference>
<keyword evidence="4" id="KW-1185">Reference proteome</keyword>
<organism evidence="3 4">
    <name type="scientific">Bullifex porci</name>
    <dbReference type="NCBI Taxonomy" id="2606638"/>
    <lineage>
        <taxon>Bacteria</taxon>
        <taxon>Pseudomonadati</taxon>
        <taxon>Spirochaetota</taxon>
        <taxon>Spirochaetia</taxon>
        <taxon>Spirochaetales</taxon>
        <taxon>Spirochaetaceae</taxon>
        <taxon>Bullifex</taxon>
    </lineage>
</organism>
<dbReference type="InterPro" id="IPR001927">
    <property type="entry name" value="Na/Gal_symport"/>
</dbReference>
<feature type="transmembrane region" description="Helical" evidence="2">
    <location>
        <begin position="304"/>
        <end position="325"/>
    </location>
</feature>
<feature type="transmembrane region" description="Helical" evidence="2">
    <location>
        <begin position="188"/>
        <end position="208"/>
    </location>
</feature>
<comment type="similarity">
    <text evidence="1">Belongs to the sodium:galactoside symporter (TC 2.A.2) family.</text>
</comment>
<feature type="transmembrane region" description="Helical" evidence="2">
    <location>
        <begin position="271"/>
        <end position="292"/>
    </location>
</feature>
<keyword evidence="2" id="KW-0472">Membrane</keyword>
<reference evidence="3 4" key="1">
    <citation type="submission" date="2019-08" db="EMBL/GenBank/DDBJ databases">
        <title>In-depth cultivation of the pig gut microbiome towards novel bacterial diversity and tailored functional studies.</title>
        <authorList>
            <person name="Wylensek D."/>
            <person name="Hitch T.C.A."/>
            <person name="Clavel T."/>
        </authorList>
    </citation>
    <scope>NUCLEOTIDE SEQUENCE [LARGE SCALE GENOMIC DNA]</scope>
    <source>
        <strain evidence="3 4">NM-380-WT-3C1</strain>
    </source>
</reference>
<dbReference type="Pfam" id="PF13347">
    <property type="entry name" value="MFS_2"/>
    <property type="match status" value="1"/>
</dbReference>
<dbReference type="PANTHER" id="PTHR11328:SF24">
    <property type="entry name" value="MAJOR FACILITATOR SUPERFAMILY (MFS) PROFILE DOMAIN-CONTAINING PROTEIN"/>
    <property type="match status" value="1"/>
</dbReference>
<dbReference type="Gene3D" id="1.20.1250.20">
    <property type="entry name" value="MFS general substrate transporter like domains"/>
    <property type="match status" value="1"/>
</dbReference>
<gene>
    <name evidence="3" type="ORF">FYJ80_05270</name>
</gene>
<evidence type="ECO:0000313" key="3">
    <source>
        <dbReference type="EMBL" id="MSU06187.1"/>
    </source>
</evidence>
<feature type="transmembrane region" description="Helical" evidence="2">
    <location>
        <begin position="149"/>
        <end position="168"/>
    </location>
</feature>
<feature type="transmembrane region" description="Helical" evidence="2">
    <location>
        <begin position="107"/>
        <end position="128"/>
    </location>
</feature>
<evidence type="ECO:0000256" key="2">
    <source>
        <dbReference type="SAM" id="Phobius"/>
    </source>
</evidence>
<feature type="transmembrane region" description="Helical" evidence="2">
    <location>
        <begin position="383"/>
        <end position="405"/>
    </location>
</feature>
<accession>A0A7X2TQV9</accession>
<dbReference type="PANTHER" id="PTHR11328">
    <property type="entry name" value="MAJOR FACILITATOR SUPERFAMILY DOMAIN-CONTAINING PROTEIN"/>
    <property type="match status" value="1"/>
</dbReference>
<dbReference type="AlphaFoldDB" id="A0A7X2TQV9"/>
<dbReference type="GO" id="GO:0006814">
    <property type="term" value="P:sodium ion transport"/>
    <property type="evidence" value="ECO:0007669"/>
    <property type="project" value="InterPro"/>
</dbReference>
<feature type="transmembrane region" description="Helical" evidence="2">
    <location>
        <begin position="237"/>
        <end position="265"/>
    </location>
</feature>
<dbReference type="GO" id="GO:0015293">
    <property type="term" value="F:symporter activity"/>
    <property type="evidence" value="ECO:0007669"/>
    <property type="project" value="InterPro"/>
</dbReference>
<feature type="transmembrane region" description="Helical" evidence="2">
    <location>
        <begin position="345"/>
        <end position="362"/>
    </location>
</feature>
<dbReference type="GO" id="GO:0008643">
    <property type="term" value="P:carbohydrate transport"/>
    <property type="evidence" value="ECO:0007669"/>
    <property type="project" value="InterPro"/>
</dbReference>
<evidence type="ECO:0000256" key="1">
    <source>
        <dbReference type="ARBA" id="ARBA00009617"/>
    </source>
</evidence>
<feature type="transmembrane region" description="Helical" evidence="2">
    <location>
        <begin position="84"/>
        <end position="101"/>
    </location>
</feature>
<dbReference type="NCBIfam" id="TIGR00792">
    <property type="entry name" value="gph"/>
    <property type="match status" value="1"/>
</dbReference>
<dbReference type="Proteomes" id="UP000460549">
    <property type="component" value="Unassembled WGS sequence"/>
</dbReference>
<dbReference type="SUPFAM" id="SSF103473">
    <property type="entry name" value="MFS general substrate transporter"/>
    <property type="match status" value="1"/>
</dbReference>
<comment type="caution">
    <text evidence="3">The sequence shown here is derived from an EMBL/GenBank/DDBJ whole genome shotgun (WGS) entry which is preliminary data.</text>
</comment>
<protein>
    <recommendedName>
        <fullName evidence="5">Sugar transporter</fullName>
    </recommendedName>
</protein>
<name>A0A7X2TQV9_9SPIO</name>
<evidence type="ECO:0000313" key="4">
    <source>
        <dbReference type="Proteomes" id="UP000460549"/>
    </source>
</evidence>
<feature type="transmembrane region" description="Helical" evidence="2">
    <location>
        <begin position="446"/>
        <end position="467"/>
    </location>
</feature>
<keyword evidence="2" id="KW-0812">Transmembrane</keyword>
<dbReference type="InterPro" id="IPR039672">
    <property type="entry name" value="MFS_2"/>
</dbReference>